<evidence type="ECO:0000256" key="6">
    <source>
        <dbReference type="ARBA" id="ARBA00023136"/>
    </source>
</evidence>
<sequence>MSAAVATELTWTLPHAVAGTMVLSLNAYVLLGGADFGGGVWDLFARGKDRDAQRVLIADAIGPIWEANHVWLILVVVLLFSCFPKAFAHLATELHIPITVMLVGIVLRGSAFTFRTYDSKRDHVQRRWGRIFSVASLLTPVILGVCLGAVASGAVPIRSIDSLRSVTFGERFIDPWARSPFPWAVGLLTLALFAFLAASYLTVEATDDRMRDLFKRRAQQSQVALLVLAATTLVIARAENPLLFQGLTNGRTALTMHAVTAVAAATSMWALATRRFQVARLAAAAQASFILWGWAWTQYPWMLPPNRTITELAAPRVTLQLTLGALAVGTMILLPSFVYLFRIFKTREGVE</sequence>
<dbReference type="Pfam" id="PF02322">
    <property type="entry name" value="Cyt_bd_oxida_II"/>
    <property type="match status" value="1"/>
</dbReference>
<dbReference type="AlphaFoldDB" id="A0A6M4IMU3"/>
<evidence type="ECO:0000256" key="3">
    <source>
        <dbReference type="ARBA" id="ARBA00022475"/>
    </source>
</evidence>
<feature type="transmembrane region" description="Helical" evidence="7">
    <location>
        <begin position="223"/>
        <end position="240"/>
    </location>
</feature>
<protein>
    <submittedName>
        <fullName evidence="8">Cytochrome d ubiquinol oxidase subunit II</fullName>
    </submittedName>
</protein>
<keyword evidence="3" id="KW-1003">Cell membrane</keyword>
<dbReference type="Proteomes" id="UP000500938">
    <property type="component" value="Chromosome"/>
</dbReference>
<feature type="transmembrane region" description="Helical" evidence="7">
    <location>
        <begin position="134"/>
        <end position="155"/>
    </location>
</feature>
<feature type="transmembrane region" description="Helical" evidence="7">
    <location>
        <begin position="94"/>
        <end position="114"/>
    </location>
</feature>
<feature type="transmembrane region" description="Helical" evidence="7">
    <location>
        <begin position="181"/>
        <end position="203"/>
    </location>
</feature>
<dbReference type="GO" id="GO:0016682">
    <property type="term" value="F:oxidoreductase activity, acting on diphenols and related substances as donors, oxygen as acceptor"/>
    <property type="evidence" value="ECO:0007669"/>
    <property type="project" value="TreeGrafter"/>
</dbReference>
<evidence type="ECO:0000313" key="9">
    <source>
        <dbReference type="Proteomes" id="UP000500938"/>
    </source>
</evidence>
<feature type="transmembrane region" description="Helical" evidence="7">
    <location>
        <begin position="252"/>
        <end position="271"/>
    </location>
</feature>
<dbReference type="GO" id="GO:0009055">
    <property type="term" value="F:electron transfer activity"/>
    <property type="evidence" value="ECO:0007669"/>
    <property type="project" value="TreeGrafter"/>
</dbReference>
<evidence type="ECO:0000313" key="8">
    <source>
        <dbReference type="EMBL" id="QJR36344.1"/>
    </source>
</evidence>
<evidence type="ECO:0000256" key="5">
    <source>
        <dbReference type="ARBA" id="ARBA00022989"/>
    </source>
</evidence>
<keyword evidence="9" id="KW-1185">Reference proteome</keyword>
<dbReference type="GO" id="GO:0005886">
    <property type="term" value="C:plasma membrane"/>
    <property type="evidence" value="ECO:0007669"/>
    <property type="project" value="UniProtKB-SubCell"/>
</dbReference>
<dbReference type="KEGG" id="ggr:HKW67_12930"/>
<proteinExistence type="inferred from homology"/>
<evidence type="ECO:0000256" key="4">
    <source>
        <dbReference type="ARBA" id="ARBA00022692"/>
    </source>
</evidence>
<keyword evidence="5 7" id="KW-1133">Transmembrane helix</keyword>
<organism evidence="8 9">
    <name type="scientific">Gemmatimonas groenlandica</name>
    <dbReference type="NCBI Taxonomy" id="2732249"/>
    <lineage>
        <taxon>Bacteria</taxon>
        <taxon>Pseudomonadati</taxon>
        <taxon>Gemmatimonadota</taxon>
        <taxon>Gemmatimonadia</taxon>
        <taxon>Gemmatimonadales</taxon>
        <taxon>Gemmatimonadaceae</taxon>
        <taxon>Gemmatimonas</taxon>
    </lineage>
</organism>
<evidence type="ECO:0000256" key="2">
    <source>
        <dbReference type="ARBA" id="ARBA00007543"/>
    </source>
</evidence>
<dbReference type="InterPro" id="IPR003317">
    <property type="entry name" value="Cyt-d_oxidase_su2"/>
</dbReference>
<keyword evidence="4 7" id="KW-0812">Transmembrane</keyword>
<gene>
    <name evidence="8" type="ORF">HKW67_12930</name>
</gene>
<feature type="transmembrane region" description="Helical" evidence="7">
    <location>
        <begin position="278"/>
        <end position="297"/>
    </location>
</feature>
<feature type="transmembrane region" description="Helical" evidence="7">
    <location>
        <begin position="317"/>
        <end position="341"/>
    </location>
</feature>
<comment type="subcellular location">
    <subcellularLocation>
        <location evidence="1">Cell membrane</location>
        <topology evidence="1">Multi-pass membrane protein</topology>
    </subcellularLocation>
</comment>
<name>A0A6M4IMU3_9BACT</name>
<dbReference type="PANTHER" id="PTHR43141:SF4">
    <property type="entry name" value="CYTOCHROME BD2 SUBUNIT II"/>
    <property type="match status" value="1"/>
</dbReference>
<evidence type="ECO:0000256" key="1">
    <source>
        <dbReference type="ARBA" id="ARBA00004651"/>
    </source>
</evidence>
<dbReference type="PANTHER" id="PTHR43141">
    <property type="entry name" value="CYTOCHROME BD2 SUBUNIT II"/>
    <property type="match status" value="1"/>
</dbReference>
<dbReference type="RefSeq" id="WP_171225776.1">
    <property type="nucleotide sequence ID" value="NZ_CP053085.1"/>
</dbReference>
<comment type="similarity">
    <text evidence="2">Belongs to the cytochrome ubiquinol oxidase subunit 2 family.</text>
</comment>
<dbReference type="EMBL" id="CP053085">
    <property type="protein sequence ID" value="QJR36344.1"/>
    <property type="molecule type" value="Genomic_DNA"/>
</dbReference>
<dbReference type="GO" id="GO:0019646">
    <property type="term" value="P:aerobic electron transport chain"/>
    <property type="evidence" value="ECO:0007669"/>
    <property type="project" value="TreeGrafter"/>
</dbReference>
<evidence type="ECO:0000256" key="7">
    <source>
        <dbReference type="SAM" id="Phobius"/>
    </source>
</evidence>
<keyword evidence="6 7" id="KW-0472">Membrane</keyword>
<dbReference type="GO" id="GO:0070069">
    <property type="term" value="C:cytochrome complex"/>
    <property type="evidence" value="ECO:0007669"/>
    <property type="project" value="TreeGrafter"/>
</dbReference>
<accession>A0A6M4IMU3</accession>
<reference evidence="8 9" key="1">
    <citation type="submission" date="2020-05" db="EMBL/GenBank/DDBJ databases">
        <title>Complete genome sequence of Gemmatimonas greenlandica TET16.</title>
        <authorList>
            <person name="Zeng Y."/>
        </authorList>
    </citation>
    <scope>NUCLEOTIDE SEQUENCE [LARGE SCALE GENOMIC DNA]</scope>
    <source>
        <strain evidence="8 9">TET16</strain>
    </source>
</reference>